<evidence type="ECO:0000256" key="2">
    <source>
        <dbReference type="ARBA" id="ARBA00022801"/>
    </source>
</evidence>
<dbReference type="Gene3D" id="3.20.20.80">
    <property type="entry name" value="Glycosidases"/>
    <property type="match status" value="1"/>
</dbReference>
<gene>
    <name evidence="5" type="ORF">VB854_19055</name>
</gene>
<dbReference type="RefSeq" id="WP_323272024.1">
    <property type="nucleotide sequence ID" value="NZ_JAYGHT010000129.1"/>
</dbReference>
<evidence type="ECO:0000256" key="3">
    <source>
        <dbReference type="ARBA" id="ARBA00023295"/>
    </source>
</evidence>
<keyword evidence="3" id="KW-0326">Glycosidase</keyword>
<dbReference type="SUPFAM" id="SSF51445">
    <property type="entry name" value="(Trans)glycosidases"/>
    <property type="match status" value="1"/>
</dbReference>
<keyword evidence="6" id="KW-1185">Reference proteome</keyword>
<dbReference type="Proteomes" id="UP001301728">
    <property type="component" value="Unassembled WGS sequence"/>
</dbReference>
<dbReference type="Pfam" id="PF01229">
    <property type="entry name" value="Glyco_hydro_39"/>
    <property type="match status" value="1"/>
</dbReference>
<feature type="domain" description="Glycosyl hydrolases family 39 N-terminal catalytic" evidence="4">
    <location>
        <begin position="127"/>
        <end position="230"/>
    </location>
</feature>
<keyword evidence="2" id="KW-0378">Hydrolase</keyword>
<comment type="similarity">
    <text evidence="1">Belongs to the glycosyl hydrolase 39 family.</text>
</comment>
<name>A0ABU5U1H5_9CYAN</name>
<accession>A0ABU5U1H5</accession>
<evidence type="ECO:0000256" key="1">
    <source>
        <dbReference type="ARBA" id="ARBA00008875"/>
    </source>
</evidence>
<proteinExistence type="inferred from homology"/>
<dbReference type="EMBL" id="JAYGHT010000129">
    <property type="protein sequence ID" value="MEA5521042.1"/>
    <property type="molecule type" value="Genomic_DNA"/>
</dbReference>
<sequence>MQQFKYSSLFSGFKPGKFNPIKTFFVLFFVSSALLTFLIGQSPVFGQTQATVAIDFGVPQTGIHSMSGFLYGIGDSKPPNNMLSPLQPKFWRTSTLNHYPKITALGSQFQLLLSDTWGYGKPRGWPYEDYSKWEEHVRKIAQQHKDKKMIWDVWNEPDLKDPFWRGSRSQFFETYKRAYTVIRQELGPNVMIGGPSIAKYDQGFLREFLDYCKNNNLEVNFIAWHELNDQEITRINDHVNEVRRSFVQNPNYQSLKIQKIYINEIVGPIAQYRPAEILGYLAYTEQSRVDGACKACWEPVAGGRNNCFNESLDGLVTPEQSAPRAAWWVYKAYADGFSSRVKSESSNPRVVALASQSNPQNQAQILFGYFEQGASPGKATVVLTLRNLQQLNIAREGKPLTFAVQRIPDSGEKVITQLEKVRQEQVTVNNQIVRLTIPNVQLHESYLLTIS</sequence>
<organism evidence="5 6">
    <name type="scientific">Limnoraphis robusta CCNP1315</name>
    <dbReference type="NCBI Taxonomy" id="3110306"/>
    <lineage>
        <taxon>Bacteria</taxon>
        <taxon>Bacillati</taxon>
        <taxon>Cyanobacteriota</taxon>
        <taxon>Cyanophyceae</taxon>
        <taxon>Oscillatoriophycideae</taxon>
        <taxon>Oscillatoriales</taxon>
        <taxon>Sirenicapillariaceae</taxon>
        <taxon>Limnoraphis</taxon>
    </lineage>
</organism>
<protein>
    <submittedName>
        <fullName evidence="5">Beta-xylosidase</fullName>
    </submittedName>
</protein>
<dbReference type="InterPro" id="IPR017853">
    <property type="entry name" value="GH"/>
</dbReference>
<dbReference type="InterPro" id="IPR049166">
    <property type="entry name" value="GH39_cat"/>
</dbReference>
<comment type="caution">
    <text evidence="5">The sequence shown here is derived from an EMBL/GenBank/DDBJ whole genome shotgun (WGS) entry which is preliminary data.</text>
</comment>
<evidence type="ECO:0000313" key="5">
    <source>
        <dbReference type="EMBL" id="MEA5521042.1"/>
    </source>
</evidence>
<evidence type="ECO:0000259" key="4">
    <source>
        <dbReference type="Pfam" id="PF01229"/>
    </source>
</evidence>
<reference evidence="5 6" key="1">
    <citation type="submission" date="2023-12" db="EMBL/GenBank/DDBJ databases">
        <title>Baltic Sea Cyanobacteria.</title>
        <authorList>
            <person name="Delbaje E."/>
            <person name="Fewer D.P."/>
            <person name="Shishido T.K."/>
        </authorList>
    </citation>
    <scope>NUCLEOTIDE SEQUENCE [LARGE SCALE GENOMIC DNA]</scope>
    <source>
        <strain evidence="5 6">CCNP 1315</strain>
    </source>
</reference>
<evidence type="ECO:0000313" key="6">
    <source>
        <dbReference type="Proteomes" id="UP001301728"/>
    </source>
</evidence>